<dbReference type="InterPro" id="IPR050712">
    <property type="entry name" value="NAD(P)H-dep_reductase"/>
</dbReference>
<dbReference type="Pfam" id="PF03358">
    <property type="entry name" value="FMN_red"/>
    <property type="match status" value="1"/>
</dbReference>
<dbReference type="EC" id="1.-.-.-" evidence="2"/>
<keyword evidence="3" id="KW-1185">Reference proteome</keyword>
<sequence length="211" mass="21427">MTAIDTGTPAAGAVGVAEIPRDPRRPFVVGLGGTHRPGSSTERALRAALDGAARAGADTLLLGAEELRIPLYDPTSGERTPAARRLLAAVAAADGLILGSPAYHGGVSGLVKNALDYIEDLRDDARPYLDGRAVGCVVTAGGAQAAPVLTGLRSIVHALRGWPTPLGVAVNTSGPVFGPDGSVADPKTAAQLETVGRQVAEFAAQRRDAVV</sequence>
<dbReference type="PANTHER" id="PTHR30543">
    <property type="entry name" value="CHROMATE REDUCTASE"/>
    <property type="match status" value="1"/>
</dbReference>
<organism evidence="2 3">
    <name type="scientific">Streptomyces heilongjiangensis</name>
    <dbReference type="NCBI Taxonomy" id="945052"/>
    <lineage>
        <taxon>Bacteria</taxon>
        <taxon>Bacillati</taxon>
        <taxon>Actinomycetota</taxon>
        <taxon>Actinomycetes</taxon>
        <taxon>Kitasatosporales</taxon>
        <taxon>Streptomycetaceae</taxon>
        <taxon>Streptomyces</taxon>
    </lineage>
</organism>
<feature type="domain" description="NADPH-dependent FMN reductase-like" evidence="1">
    <location>
        <begin position="28"/>
        <end position="170"/>
    </location>
</feature>
<comment type="caution">
    <text evidence="2">The sequence shown here is derived from an EMBL/GenBank/DDBJ whole genome shotgun (WGS) entry which is preliminary data.</text>
</comment>
<dbReference type="EMBL" id="JBHSNZ010000002">
    <property type="protein sequence ID" value="MFC5806547.1"/>
    <property type="molecule type" value="Genomic_DNA"/>
</dbReference>
<evidence type="ECO:0000313" key="2">
    <source>
        <dbReference type="EMBL" id="MFC5806547.1"/>
    </source>
</evidence>
<evidence type="ECO:0000313" key="3">
    <source>
        <dbReference type="Proteomes" id="UP001596112"/>
    </source>
</evidence>
<reference evidence="3" key="1">
    <citation type="journal article" date="2019" name="Int. J. Syst. Evol. Microbiol.">
        <title>The Global Catalogue of Microorganisms (GCM) 10K type strain sequencing project: providing services to taxonomists for standard genome sequencing and annotation.</title>
        <authorList>
            <consortium name="The Broad Institute Genomics Platform"/>
            <consortium name="The Broad Institute Genome Sequencing Center for Infectious Disease"/>
            <person name="Wu L."/>
            <person name="Ma J."/>
        </authorList>
    </citation>
    <scope>NUCLEOTIDE SEQUENCE [LARGE SCALE GENOMIC DNA]</scope>
    <source>
        <strain evidence="3">JCM 9918</strain>
    </source>
</reference>
<dbReference type="Gene3D" id="3.40.50.360">
    <property type="match status" value="1"/>
</dbReference>
<evidence type="ECO:0000259" key="1">
    <source>
        <dbReference type="Pfam" id="PF03358"/>
    </source>
</evidence>
<dbReference type="RefSeq" id="WP_272167936.1">
    <property type="nucleotide sequence ID" value="NZ_JAQOSL010000001.1"/>
</dbReference>
<dbReference type="SUPFAM" id="SSF52218">
    <property type="entry name" value="Flavoproteins"/>
    <property type="match status" value="1"/>
</dbReference>
<dbReference type="PANTHER" id="PTHR30543:SF21">
    <property type="entry name" value="NAD(P)H-DEPENDENT FMN REDUCTASE LOT6"/>
    <property type="match status" value="1"/>
</dbReference>
<name>A0ABW1B087_9ACTN</name>
<gene>
    <name evidence="2" type="ORF">ACFQGO_03340</name>
</gene>
<keyword evidence="2" id="KW-0560">Oxidoreductase</keyword>
<dbReference type="Proteomes" id="UP001596112">
    <property type="component" value="Unassembled WGS sequence"/>
</dbReference>
<dbReference type="GO" id="GO:0016491">
    <property type="term" value="F:oxidoreductase activity"/>
    <property type="evidence" value="ECO:0007669"/>
    <property type="project" value="UniProtKB-KW"/>
</dbReference>
<protein>
    <submittedName>
        <fullName evidence="2">NADPH-dependent FMN reductase</fullName>
        <ecNumber evidence="2">1.-.-.-</ecNumber>
    </submittedName>
</protein>
<proteinExistence type="predicted"/>
<dbReference type="InterPro" id="IPR005025">
    <property type="entry name" value="FMN_Rdtase-like_dom"/>
</dbReference>
<accession>A0ABW1B087</accession>
<dbReference type="InterPro" id="IPR029039">
    <property type="entry name" value="Flavoprotein-like_sf"/>
</dbReference>